<proteinExistence type="predicted"/>
<organism evidence="1">
    <name type="scientific">marine metagenome</name>
    <dbReference type="NCBI Taxonomy" id="408172"/>
    <lineage>
        <taxon>unclassified sequences</taxon>
        <taxon>metagenomes</taxon>
        <taxon>ecological metagenomes</taxon>
    </lineage>
</organism>
<dbReference type="EMBL" id="UINC01201015">
    <property type="protein sequence ID" value="SVE20161.1"/>
    <property type="molecule type" value="Genomic_DNA"/>
</dbReference>
<evidence type="ECO:0008006" key="2">
    <source>
        <dbReference type="Google" id="ProtNLM"/>
    </source>
</evidence>
<evidence type="ECO:0000313" key="1">
    <source>
        <dbReference type="EMBL" id="SVE20161.1"/>
    </source>
</evidence>
<accession>A0A383BJZ2</accession>
<dbReference type="AlphaFoldDB" id="A0A383BJZ2"/>
<sequence length="31" mass="3482">MSTEESQRQLAGTKIWVDADACPNAIKEILY</sequence>
<protein>
    <recommendedName>
        <fullName evidence="2">YaiI/YqxD family protein</fullName>
    </recommendedName>
</protein>
<name>A0A383BJZ2_9ZZZZ</name>
<reference evidence="1" key="1">
    <citation type="submission" date="2018-05" db="EMBL/GenBank/DDBJ databases">
        <authorList>
            <person name="Lanie J.A."/>
            <person name="Ng W.-L."/>
            <person name="Kazmierczak K.M."/>
            <person name="Andrzejewski T.M."/>
            <person name="Davidsen T.M."/>
            <person name="Wayne K.J."/>
            <person name="Tettelin H."/>
            <person name="Glass J.I."/>
            <person name="Rusch D."/>
            <person name="Podicherti R."/>
            <person name="Tsui H.-C.T."/>
            <person name="Winkler M.E."/>
        </authorList>
    </citation>
    <scope>NUCLEOTIDE SEQUENCE</scope>
</reference>
<feature type="non-terminal residue" evidence="1">
    <location>
        <position position="31"/>
    </location>
</feature>
<gene>
    <name evidence="1" type="ORF">METZ01_LOCUS473015</name>
</gene>